<dbReference type="Gene3D" id="1.10.260.40">
    <property type="entry name" value="lambda repressor-like DNA-binding domains"/>
    <property type="match status" value="1"/>
</dbReference>
<sequence>MPFENNMTRKTPPTHPGEMIREDFMPDYGLTAAALASALGVSRQTIHELLRERRSVTPVMALRLSRLFGNSPDFWLSAQLARDIWKSEQAYFEELSQIETLTSA</sequence>
<dbReference type="InterPro" id="IPR010982">
    <property type="entry name" value="Lambda_DNA-bd_dom_sf"/>
</dbReference>
<organism evidence="3">
    <name type="scientific">uncultured Desulfobacteraceae bacterium</name>
    <dbReference type="NCBI Taxonomy" id="218296"/>
    <lineage>
        <taxon>Bacteria</taxon>
        <taxon>Pseudomonadati</taxon>
        <taxon>Thermodesulfobacteriota</taxon>
        <taxon>Desulfobacteria</taxon>
        <taxon>Desulfobacterales</taxon>
        <taxon>Desulfobacteraceae</taxon>
        <taxon>environmental samples</taxon>
    </lineage>
</organism>
<dbReference type="NCBIfam" id="TIGR02607">
    <property type="entry name" value="antidote_HigA"/>
    <property type="match status" value="1"/>
</dbReference>
<reference evidence="3" key="1">
    <citation type="submission" date="2019-01" db="EMBL/GenBank/DDBJ databases">
        <authorList>
            <consortium name="Genoscope - CEA"/>
            <person name="William W."/>
        </authorList>
    </citation>
    <scope>NUCLEOTIDE SEQUENCE</scope>
    <source>
        <strain evidence="3">CR-1</strain>
    </source>
</reference>
<evidence type="ECO:0000256" key="1">
    <source>
        <dbReference type="ARBA" id="ARBA00023125"/>
    </source>
</evidence>
<evidence type="ECO:0000313" key="3">
    <source>
        <dbReference type="EMBL" id="VEN74733.1"/>
    </source>
</evidence>
<dbReference type="GO" id="GO:0003677">
    <property type="term" value="F:DNA binding"/>
    <property type="evidence" value="ECO:0007669"/>
    <property type="project" value="UniProtKB-KW"/>
</dbReference>
<dbReference type="AlphaFoldDB" id="A0A484HJV3"/>
<gene>
    <name evidence="3" type="ORF">EPICR_50007</name>
</gene>
<dbReference type="Pfam" id="PF01381">
    <property type="entry name" value="HTH_3"/>
    <property type="match status" value="1"/>
</dbReference>
<dbReference type="InterPro" id="IPR013430">
    <property type="entry name" value="Toxin_antidote_HigA"/>
</dbReference>
<dbReference type="PANTHER" id="PTHR36924">
    <property type="entry name" value="ANTITOXIN HIGA-1"/>
    <property type="match status" value="1"/>
</dbReference>
<dbReference type="CDD" id="cd00093">
    <property type="entry name" value="HTH_XRE"/>
    <property type="match status" value="1"/>
</dbReference>
<dbReference type="SMART" id="SM00530">
    <property type="entry name" value="HTH_XRE"/>
    <property type="match status" value="1"/>
</dbReference>
<feature type="domain" description="HTH cro/C1-type" evidence="2">
    <location>
        <begin position="29"/>
        <end position="75"/>
    </location>
</feature>
<protein>
    <submittedName>
        <fullName evidence="3">Addiction module antidote protein, HigA family</fullName>
    </submittedName>
</protein>
<dbReference type="EMBL" id="CAACVI010000045">
    <property type="protein sequence ID" value="VEN74733.1"/>
    <property type="molecule type" value="Genomic_DNA"/>
</dbReference>
<accession>A0A484HJV3</accession>
<evidence type="ECO:0000259" key="2">
    <source>
        <dbReference type="PROSITE" id="PS50943"/>
    </source>
</evidence>
<keyword evidence="1" id="KW-0238">DNA-binding</keyword>
<dbReference type="PANTHER" id="PTHR36924:SF1">
    <property type="entry name" value="ANTITOXIN HIGA-1"/>
    <property type="match status" value="1"/>
</dbReference>
<proteinExistence type="predicted"/>
<dbReference type="SUPFAM" id="SSF47413">
    <property type="entry name" value="lambda repressor-like DNA-binding domains"/>
    <property type="match status" value="1"/>
</dbReference>
<dbReference type="PROSITE" id="PS50943">
    <property type="entry name" value="HTH_CROC1"/>
    <property type="match status" value="1"/>
</dbReference>
<dbReference type="InterPro" id="IPR001387">
    <property type="entry name" value="Cro/C1-type_HTH"/>
</dbReference>
<name>A0A484HJV3_9BACT</name>